<dbReference type="PANTHER" id="PTHR13847:SF287">
    <property type="entry name" value="FAD-DEPENDENT OXIDOREDUCTASE DOMAIN-CONTAINING PROTEIN 1"/>
    <property type="match status" value="1"/>
</dbReference>
<protein>
    <submittedName>
        <fullName evidence="3">FAD-binding oxidoreductase</fullName>
    </submittedName>
</protein>
<dbReference type="GO" id="GO:0005737">
    <property type="term" value="C:cytoplasm"/>
    <property type="evidence" value="ECO:0007669"/>
    <property type="project" value="TreeGrafter"/>
</dbReference>
<dbReference type="Proteomes" id="UP000473648">
    <property type="component" value="Unassembled WGS sequence"/>
</dbReference>
<evidence type="ECO:0000256" key="1">
    <source>
        <dbReference type="ARBA" id="ARBA00023002"/>
    </source>
</evidence>
<dbReference type="Gene3D" id="3.50.50.60">
    <property type="entry name" value="FAD/NAD(P)-binding domain"/>
    <property type="match status" value="1"/>
</dbReference>
<evidence type="ECO:0000313" key="4">
    <source>
        <dbReference type="Proteomes" id="UP000473648"/>
    </source>
</evidence>
<evidence type="ECO:0000313" key="3">
    <source>
        <dbReference type="EMBL" id="MQM73536.1"/>
    </source>
</evidence>
<dbReference type="InterPro" id="IPR006076">
    <property type="entry name" value="FAD-dep_OxRdtase"/>
</dbReference>
<sequence>MKTTADVIVVGAGIIGNAIAYYTAKKGHSVIVLEKSAIVGNGGSSRNGGGVRQSGRDARELPLAMYGIENLWPGLSDELGYDVEYVKKGNLRLGKTPAHLKILEGLAKVGQSCGLDMRMIDGKEVQAINPYMSDEVVGASWCPTDGHANPLKATLAFYMKARELGVQFYTETSVTGLKKKAGKLKIVETDKGIFEGDTIILACGLGARPIASQVGIDIPMSSVLLEALVTEQEPDMFPQMLGTAEADFYGHQTAHGSFVFGGSSGLEAVNSDNGTPVTHSITAPCICRGIIKYMPRLANAKIVRTWAGWMDHMVDGVPVIDRIDEVPGLILACGFSGHGFGIAPAVGMTVSELIEGPDTTVDISGLTYDRFKAKA</sequence>
<dbReference type="SUPFAM" id="SSF51905">
    <property type="entry name" value="FAD/NAD(P)-binding domain"/>
    <property type="match status" value="1"/>
</dbReference>
<feature type="domain" description="FAD dependent oxidoreductase" evidence="2">
    <location>
        <begin position="6"/>
        <end position="353"/>
    </location>
</feature>
<organism evidence="3 4">
    <name type="scientific">Candidatus Pseudoramibacter fermentans</name>
    <dbReference type="NCBI Taxonomy" id="2594427"/>
    <lineage>
        <taxon>Bacteria</taxon>
        <taxon>Bacillati</taxon>
        <taxon>Bacillota</taxon>
        <taxon>Clostridia</taxon>
        <taxon>Eubacteriales</taxon>
        <taxon>Eubacteriaceae</taxon>
        <taxon>Pseudoramibacter</taxon>
    </lineage>
</organism>
<dbReference type="EMBL" id="VOGB01000005">
    <property type="protein sequence ID" value="MQM73536.1"/>
    <property type="molecule type" value="Genomic_DNA"/>
</dbReference>
<dbReference type="AlphaFoldDB" id="A0A6L5GUM0"/>
<name>A0A6L5GUM0_9FIRM</name>
<evidence type="ECO:0000259" key="2">
    <source>
        <dbReference type="Pfam" id="PF01266"/>
    </source>
</evidence>
<dbReference type="PANTHER" id="PTHR13847">
    <property type="entry name" value="SARCOSINE DEHYDROGENASE-RELATED"/>
    <property type="match status" value="1"/>
</dbReference>
<accession>A0A6L5GUM0</accession>
<dbReference type="InterPro" id="IPR036188">
    <property type="entry name" value="FAD/NAD-bd_sf"/>
</dbReference>
<reference evidence="3" key="1">
    <citation type="journal article" date="2020" name="Appl. Environ. Microbiol.">
        <title>Medium-Chain Fatty Acid Synthesis by 'Candidatus Weimeria bifida' gen. nov., sp. nov., and 'Candidatus Pseudoramibacter fermentans' sp. nov.</title>
        <authorList>
            <person name="Scarborough M.J."/>
            <person name="Myers K.S."/>
            <person name="Donohue T.J."/>
            <person name="Noguera D.R."/>
        </authorList>
    </citation>
    <scope>NUCLEOTIDE SEQUENCE</scope>
    <source>
        <strain evidence="3">EUB1.1</strain>
    </source>
</reference>
<comment type="caution">
    <text evidence="3">The sequence shown here is derived from an EMBL/GenBank/DDBJ whole genome shotgun (WGS) entry which is preliminary data.</text>
</comment>
<dbReference type="GO" id="GO:0016491">
    <property type="term" value="F:oxidoreductase activity"/>
    <property type="evidence" value="ECO:0007669"/>
    <property type="project" value="UniProtKB-KW"/>
</dbReference>
<keyword evidence="4" id="KW-1185">Reference proteome</keyword>
<dbReference type="Gene3D" id="3.30.9.10">
    <property type="entry name" value="D-Amino Acid Oxidase, subunit A, domain 2"/>
    <property type="match status" value="1"/>
</dbReference>
<dbReference type="Pfam" id="PF01266">
    <property type="entry name" value="DAO"/>
    <property type="match status" value="1"/>
</dbReference>
<proteinExistence type="predicted"/>
<gene>
    <name evidence="3" type="ORF">FRC53_09025</name>
</gene>
<keyword evidence="1" id="KW-0560">Oxidoreductase</keyword>